<sequence length="222" mass="24807">MSSKLLTVPGYHGSCEHHWQSWLEQQYVLAERVTGIDWEQPHLLVWAQAIERQIVESKQPVILVAHSFGCLAATLAAVRHPARIAGLILVAPASPKRFGQQGFFGSNTEYGRDISQLLPQQALPGLGLMIGSENDPWMDIDSARYWARVWNLAFYNAGRLGHINVDSGHGSWPLVKEFTDALLEALAPLPGEDISYLGRWNRLQRSPGLGRQFAAQKKLEYV</sequence>
<dbReference type="AlphaFoldDB" id="M7PEC7"/>
<dbReference type="InterPro" id="IPR010662">
    <property type="entry name" value="RBBP9/YdeN"/>
</dbReference>
<protein>
    <submittedName>
        <fullName evidence="1">Esterase</fullName>
    </submittedName>
</protein>
<dbReference type="GO" id="GO:0016787">
    <property type="term" value="F:hydrolase activity"/>
    <property type="evidence" value="ECO:0007669"/>
    <property type="project" value="InterPro"/>
</dbReference>
<evidence type="ECO:0000313" key="2">
    <source>
        <dbReference type="Proteomes" id="UP000012019"/>
    </source>
</evidence>
<dbReference type="Pfam" id="PF06821">
    <property type="entry name" value="Ser_hydrolase"/>
    <property type="match status" value="1"/>
</dbReference>
<name>M7PEC7_9GAMM</name>
<comment type="caution">
    <text evidence="1">The sequence shown here is derived from an EMBL/GenBank/DDBJ whole genome shotgun (WGS) entry which is preliminary data.</text>
</comment>
<dbReference type="EMBL" id="APHR01000064">
    <property type="protein sequence ID" value="EMR12250.1"/>
    <property type="molecule type" value="Genomic_DNA"/>
</dbReference>
<dbReference type="InterPro" id="IPR029058">
    <property type="entry name" value="AB_hydrolase_fold"/>
</dbReference>
<keyword evidence="2" id="KW-1185">Reference proteome</keyword>
<dbReference type="STRING" id="1286106.MPL1_11363"/>
<evidence type="ECO:0000313" key="1">
    <source>
        <dbReference type="EMBL" id="EMR12250.1"/>
    </source>
</evidence>
<dbReference type="SUPFAM" id="SSF53474">
    <property type="entry name" value="alpha/beta-Hydrolases"/>
    <property type="match status" value="1"/>
</dbReference>
<reference evidence="1 2" key="1">
    <citation type="journal article" date="2013" name="Genome Announc.">
        <title>Draft Genome Sequence of Methylophaga lonarensis MPLT, a Haloalkaliphilic (Non-Methane-Utilizing) Methylotroph.</title>
        <authorList>
            <person name="Shetty S.A."/>
            <person name="Marathe N.P."/>
            <person name="Munot H."/>
            <person name="Antony C.P."/>
            <person name="Dhotre D.P."/>
            <person name="Murrell J.C."/>
            <person name="Shouche Y.S."/>
        </authorList>
    </citation>
    <scope>NUCLEOTIDE SEQUENCE [LARGE SCALE GENOMIC DNA]</scope>
    <source>
        <strain evidence="1 2">MPL</strain>
    </source>
</reference>
<gene>
    <name evidence="1" type="ORF">MPL1_11363</name>
</gene>
<dbReference type="Gene3D" id="3.40.50.1820">
    <property type="entry name" value="alpha/beta hydrolase"/>
    <property type="match status" value="1"/>
</dbReference>
<dbReference type="OrthoDB" id="9780744at2"/>
<proteinExistence type="predicted"/>
<dbReference type="PATRIC" id="fig|1286106.3.peg.2272"/>
<dbReference type="eggNOG" id="COG3545">
    <property type="taxonomic scope" value="Bacteria"/>
</dbReference>
<organism evidence="1 2">
    <name type="scientific">Methylophaga lonarensis MPL</name>
    <dbReference type="NCBI Taxonomy" id="1286106"/>
    <lineage>
        <taxon>Bacteria</taxon>
        <taxon>Pseudomonadati</taxon>
        <taxon>Pseudomonadota</taxon>
        <taxon>Gammaproteobacteria</taxon>
        <taxon>Thiotrichales</taxon>
        <taxon>Piscirickettsiaceae</taxon>
        <taxon>Methylophaga</taxon>
    </lineage>
</organism>
<accession>M7PEC7</accession>
<dbReference type="RefSeq" id="WP_009727227.1">
    <property type="nucleotide sequence ID" value="NZ_APHR01000064.1"/>
</dbReference>
<dbReference type="Proteomes" id="UP000012019">
    <property type="component" value="Unassembled WGS sequence"/>
</dbReference>